<gene>
    <name evidence="5" type="ORF">KMAL_12810</name>
</gene>
<dbReference type="CDD" id="cd00009">
    <property type="entry name" value="AAA"/>
    <property type="match status" value="1"/>
</dbReference>
<keyword evidence="2" id="KW-0547">Nucleotide-binding</keyword>
<evidence type="ECO:0000256" key="3">
    <source>
        <dbReference type="ARBA" id="ARBA00022840"/>
    </source>
</evidence>
<dbReference type="InterPro" id="IPR027417">
    <property type="entry name" value="P-loop_NTPase"/>
</dbReference>
<dbReference type="SMART" id="SM00382">
    <property type="entry name" value="AAA"/>
    <property type="match status" value="2"/>
</dbReference>
<dbReference type="PANTHER" id="PTHR23073">
    <property type="entry name" value="26S PROTEASOME REGULATORY SUBUNIT"/>
    <property type="match status" value="1"/>
</dbReference>
<evidence type="ECO:0000256" key="2">
    <source>
        <dbReference type="ARBA" id="ARBA00022741"/>
    </source>
</evidence>
<dbReference type="GO" id="GO:0005524">
    <property type="term" value="F:ATP binding"/>
    <property type="evidence" value="ECO:0007669"/>
    <property type="project" value="UniProtKB-KW"/>
</dbReference>
<dbReference type="SUPFAM" id="SSF52540">
    <property type="entry name" value="P-loop containing nucleoside triphosphate hydrolases"/>
    <property type="match status" value="2"/>
</dbReference>
<keyword evidence="3" id="KW-0067">ATP-binding</keyword>
<comment type="caution">
    <text evidence="5">The sequence shown here is derived from an EMBL/GenBank/DDBJ whole genome shotgun (WGS) entry which is preliminary data.</text>
</comment>
<evidence type="ECO:0000259" key="4">
    <source>
        <dbReference type="SMART" id="SM00382"/>
    </source>
</evidence>
<dbReference type="EMBL" id="POTC01000012">
    <property type="protein sequence ID" value="POF63043.1"/>
    <property type="molecule type" value="Genomic_DNA"/>
</dbReference>
<reference evidence="5 6" key="1">
    <citation type="submission" date="2018-01" db="EMBL/GenBank/DDBJ databases">
        <title>Draft Genome Sequence of Komagataeibacter maltaceti LMG 1529, a Vinegar Producing Acetic Acid Bacterium Isolated from Malt Vinegar Brewery Acetifiers.</title>
        <authorList>
            <person name="Zhang Q."/>
            <person name="Hollensteiner J."/>
            <person name="Poehlein A."/>
            <person name="Daniel R."/>
        </authorList>
    </citation>
    <scope>NUCLEOTIDE SEQUENCE [LARGE SCALE GENOMIC DNA]</scope>
    <source>
        <strain evidence="5 6">LMG 1529</strain>
    </source>
</reference>
<sequence>MANYIKNARTRRKLLRMSPNEASNTIAGNNAGFLLSILVHLHSGLERHEHDAAIMVEYVVQNRRPLGLPEQVLPAPSRQDGEKPLTAHEWKRMGAELDRRRAQTATDTCHIRGWLAPLQEILGLNDTETFILGIIFLYMTNPVFEQFWDALTRNHGRNMALCDDIPLFQLLSGAPESAIAQALGPEGRLRTSGIIALDDDGDISLLPRLASLIARRTSPTHDVRSLLVASPREATLQWDAFTHIGELGDIARQILRAAVAEREKGVHILLYGPPGTGKTEFAATLAATIGAKLYPVGEVNASGDEPSRMERLADLRCNLRLLEDTTSVLMFDEAEDLFTSPLSMERKSRSRVYFHRLLEHAETPVIWIANDLPTLGPAVARRMALCIEMRAPDITARTRLWQEMAEAEHVTLSGEDAVTLAHAIPAAPGIFRNALRSTRLARGNSDTASTIAMSIARATNGGLMPQASQPLPADYDPALVNADCDLVQLARQFAAPDCPRAISLLLSGPPGSGKSAWARHVADLMNLPVLQKRASDLLGQYVGQTERQIAAAFAEARDTGAFLIFDEVDSLLGNRGNAERAWEVSQVNEMLTWMEQHPLPFACTTNLATRLDPASMRRFLFKARFDYLTPRQREAAFTRFFRHAAPTGLRHVGPLTPSDFALVRRRARFMPQPVSHHRLLALLDEETRGREKGRVIGFCA</sequence>
<name>A0A2S3W3B9_9PROT</name>
<dbReference type="Gene3D" id="3.40.50.300">
    <property type="entry name" value="P-loop containing nucleotide triphosphate hydrolases"/>
    <property type="match status" value="2"/>
</dbReference>
<evidence type="ECO:0000313" key="5">
    <source>
        <dbReference type="EMBL" id="POF63043.1"/>
    </source>
</evidence>
<proteinExistence type="inferred from homology"/>
<accession>A0A2S3W3B9</accession>
<evidence type="ECO:0000256" key="1">
    <source>
        <dbReference type="ARBA" id="ARBA00006914"/>
    </source>
</evidence>
<comment type="similarity">
    <text evidence="1">Belongs to the AAA ATPase family.</text>
</comment>
<dbReference type="CDD" id="cd19481">
    <property type="entry name" value="RecA-like_protease"/>
    <property type="match status" value="1"/>
</dbReference>
<dbReference type="InterPro" id="IPR003959">
    <property type="entry name" value="ATPase_AAA_core"/>
</dbReference>
<dbReference type="InterPro" id="IPR003593">
    <property type="entry name" value="AAA+_ATPase"/>
</dbReference>
<feature type="domain" description="AAA+ ATPase" evidence="4">
    <location>
        <begin position="264"/>
        <end position="395"/>
    </location>
</feature>
<dbReference type="GO" id="GO:0016887">
    <property type="term" value="F:ATP hydrolysis activity"/>
    <property type="evidence" value="ECO:0007669"/>
    <property type="project" value="InterPro"/>
</dbReference>
<evidence type="ECO:0000313" key="6">
    <source>
        <dbReference type="Proteomes" id="UP000237344"/>
    </source>
</evidence>
<feature type="domain" description="AAA+ ATPase" evidence="4">
    <location>
        <begin position="500"/>
        <end position="631"/>
    </location>
</feature>
<dbReference type="Proteomes" id="UP000237344">
    <property type="component" value="Unassembled WGS sequence"/>
</dbReference>
<protein>
    <submittedName>
        <fullName evidence="5">ATPase family</fullName>
    </submittedName>
</protein>
<keyword evidence="6" id="KW-1185">Reference proteome</keyword>
<dbReference type="Pfam" id="PF00004">
    <property type="entry name" value="AAA"/>
    <property type="match status" value="2"/>
</dbReference>
<organism evidence="5 6">
    <name type="scientific">Novacetimonas maltaceti</name>
    <dbReference type="NCBI Taxonomy" id="1203393"/>
    <lineage>
        <taxon>Bacteria</taxon>
        <taxon>Pseudomonadati</taxon>
        <taxon>Pseudomonadota</taxon>
        <taxon>Alphaproteobacteria</taxon>
        <taxon>Acetobacterales</taxon>
        <taxon>Acetobacteraceae</taxon>
        <taxon>Novacetimonas</taxon>
    </lineage>
</organism>
<dbReference type="InterPro" id="IPR050221">
    <property type="entry name" value="26S_Proteasome_ATPase"/>
</dbReference>
<dbReference type="AlphaFoldDB" id="A0A2S3W3B9"/>